<dbReference type="Gene3D" id="6.10.140.390">
    <property type="match status" value="1"/>
</dbReference>
<feature type="compositionally biased region" description="Low complexity" evidence="14">
    <location>
        <begin position="388"/>
        <end position="398"/>
    </location>
</feature>
<organism evidence="16">
    <name type="scientific">Darwinula stevensoni</name>
    <dbReference type="NCBI Taxonomy" id="69355"/>
    <lineage>
        <taxon>Eukaryota</taxon>
        <taxon>Metazoa</taxon>
        <taxon>Ecdysozoa</taxon>
        <taxon>Arthropoda</taxon>
        <taxon>Crustacea</taxon>
        <taxon>Oligostraca</taxon>
        <taxon>Ostracoda</taxon>
        <taxon>Podocopa</taxon>
        <taxon>Podocopida</taxon>
        <taxon>Darwinulocopina</taxon>
        <taxon>Darwinuloidea</taxon>
        <taxon>Darwinulidae</taxon>
        <taxon>Darwinula</taxon>
    </lineage>
</organism>
<evidence type="ECO:0000256" key="4">
    <source>
        <dbReference type="ARBA" id="ARBA00022553"/>
    </source>
</evidence>
<feature type="region of interest" description="Disordered" evidence="14">
    <location>
        <begin position="643"/>
        <end position="687"/>
    </location>
</feature>
<dbReference type="InterPro" id="IPR051226">
    <property type="entry name" value="PP1_Regulatory_Subunit"/>
</dbReference>
<feature type="compositionally biased region" description="Polar residues" evidence="14">
    <location>
        <begin position="320"/>
        <end position="332"/>
    </location>
</feature>
<feature type="repeat" description="ANK" evidence="13">
    <location>
        <begin position="236"/>
        <end position="268"/>
    </location>
</feature>
<keyword evidence="3" id="KW-0963">Cytoplasm</keyword>
<keyword evidence="4" id="KW-0597">Phosphoprotein</keyword>
<keyword evidence="2" id="KW-0217">Developmental protein</keyword>
<comment type="similarity">
    <text evidence="8">Belongs to the NRARP family.</text>
</comment>
<dbReference type="PROSITE" id="PS50088">
    <property type="entry name" value="ANK_REPEAT"/>
    <property type="match status" value="4"/>
</dbReference>
<feature type="region of interest" description="Disordered" evidence="14">
    <location>
        <begin position="701"/>
        <end position="796"/>
    </location>
</feature>
<evidence type="ECO:0000256" key="15">
    <source>
        <dbReference type="SAM" id="Phobius"/>
    </source>
</evidence>
<feature type="compositionally biased region" description="Basic residues" evidence="14">
    <location>
        <begin position="754"/>
        <end position="764"/>
    </location>
</feature>
<feature type="region of interest" description="Disordered" evidence="14">
    <location>
        <begin position="533"/>
        <end position="606"/>
    </location>
</feature>
<dbReference type="SUPFAM" id="SSF48403">
    <property type="entry name" value="Ankyrin repeat"/>
    <property type="match status" value="1"/>
</dbReference>
<accession>A0A7R8X8G0</accession>
<evidence type="ECO:0000256" key="7">
    <source>
        <dbReference type="ARBA" id="ARBA00023212"/>
    </source>
</evidence>
<keyword evidence="5" id="KW-0677">Repeat</keyword>
<feature type="compositionally biased region" description="Polar residues" evidence="14">
    <location>
        <begin position="665"/>
        <end position="681"/>
    </location>
</feature>
<dbReference type="PROSITE" id="PS50297">
    <property type="entry name" value="ANK_REP_REGION"/>
    <property type="match status" value="4"/>
</dbReference>
<name>A0A7R8X8G0_9CRUS</name>
<evidence type="ECO:0000256" key="11">
    <source>
        <dbReference type="ARBA" id="ARBA00072757"/>
    </source>
</evidence>
<dbReference type="InterPro" id="IPR036770">
    <property type="entry name" value="Ankyrin_rpt-contain_sf"/>
</dbReference>
<dbReference type="FunFam" id="1.25.40.20:FF:000007">
    <property type="entry name" value="Phosphatase 1 regulatory subunit 12A"/>
    <property type="match status" value="1"/>
</dbReference>
<feature type="repeat" description="ANK" evidence="13">
    <location>
        <begin position="110"/>
        <end position="142"/>
    </location>
</feature>
<dbReference type="InterPro" id="IPR002110">
    <property type="entry name" value="Ankyrin_rpt"/>
</dbReference>
<keyword evidence="6 13" id="KW-0040">ANK repeat</keyword>
<dbReference type="EMBL" id="CAJPEV010001008">
    <property type="protein sequence ID" value="CAG0890095.1"/>
    <property type="molecule type" value="Genomic_DNA"/>
</dbReference>
<evidence type="ECO:0000256" key="3">
    <source>
        <dbReference type="ARBA" id="ARBA00022490"/>
    </source>
</evidence>
<dbReference type="GO" id="GO:0005856">
    <property type="term" value="C:cytoskeleton"/>
    <property type="evidence" value="ECO:0007669"/>
    <property type="project" value="UniProtKB-SubCell"/>
</dbReference>
<dbReference type="Gene3D" id="1.25.40.20">
    <property type="entry name" value="Ankyrin repeat-containing domain"/>
    <property type="match status" value="2"/>
</dbReference>
<evidence type="ECO:0000256" key="2">
    <source>
        <dbReference type="ARBA" id="ARBA00022473"/>
    </source>
</evidence>
<evidence type="ECO:0000313" key="16">
    <source>
        <dbReference type="EMBL" id="CAD7245982.1"/>
    </source>
</evidence>
<sequence length="887" mass="97477">MSAVEPRSNSALFKRAEQLRRWNESDTNKEPLMPKALDRRVSFSQGCVFLAACAAGDKPEVKRLLDKGADIDTANVDGLTALHQACIDDNLDMVEFLVDHGADVNRGDNEGWTPLHATASCGFISIARFLIERGANVAAVNNDGDLPIDIAESDDMEHLLQEEIDKQGIDCELARNEEERIMLDDAKQWLNIGINDEVPHPKTGATSLHVAAAKGYIKVMNVLLQAGVDINAPDYEGWTPLHAAALWAQREACELLAENMCDMDTKNYVGQTAFDVADPEVLPVLEELKKKQASLKKDKPEIQEILMKRPQPPLRRRSSVTRMSGSDKSNIISKDASLERQHLIDQAISEEGKRKKVSSSETETESERDEISSGSAEQTESEEETSESESGSEPSPDELSNSSLDDEGKCLNVPQLPMMHSRRSGGGGGGAHGMKKGFDGEHSPAYTPPSASDKSDEEGVQGWRRPGSLRSMGANEGGREKLIMPNSKDNGTFPGVQLRRATSLLESDKKFYDRYQELKRRIAVYEPLRTLSRNAPGCSARTNPVPVRDLEPLSASSSGGATPTSPAATQPSQVRRSFVPPVRDEESETQRKAHAKRVRETRRSTQGVTLEDIKAAQQTLREKQLPTTTTNATSIGTTTATITTTNAPSANPSAAEVPAPVPSGATPTVPTTSSKLPSSQAMERRPSWKLRLDEGDKNKFLLEEVRGRPPIPRSSAGLESSSTGPPISSLRIKKEPEEIDDKENRESATQLAILRKRRPKRRSTGKVQVDVDEIDPDKKSGDEEVNEEEAPHIAQESSNVHLPWGIRWGEPVESARALALVVLCLQLHVQALFLLLALFLVFSPLFLVLDPLLLVDQPLLFFVRLVLESLFVKWSLFRLSSEHDVLV</sequence>
<feature type="repeat" description="ANK" evidence="13">
    <location>
        <begin position="203"/>
        <end position="235"/>
    </location>
</feature>
<dbReference type="Pfam" id="PF12796">
    <property type="entry name" value="Ank_2"/>
    <property type="match status" value="2"/>
</dbReference>
<dbReference type="AlphaFoldDB" id="A0A7R8X8G0"/>
<feature type="compositionally biased region" description="Low complexity" evidence="14">
    <location>
        <begin position="554"/>
        <end position="573"/>
    </location>
</feature>
<feature type="compositionally biased region" description="Polar residues" evidence="14">
    <location>
        <begin position="717"/>
        <end position="726"/>
    </location>
</feature>
<evidence type="ECO:0000256" key="9">
    <source>
        <dbReference type="ARBA" id="ARBA00059024"/>
    </source>
</evidence>
<feature type="compositionally biased region" description="Low complexity" evidence="14">
    <location>
        <begin position="643"/>
        <end position="658"/>
    </location>
</feature>
<proteinExistence type="inferred from homology"/>
<keyword evidence="7" id="KW-0206">Cytoskeleton</keyword>
<dbReference type="PANTHER" id="PTHR24179:SF21">
    <property type="entry name" value="MYOSIN BINDING SUBUNIT, ISOFORM O"/>
    <property type="match status" value="1"/>
</dbReference>
<comment type="subunit">
    <text evidence="10">PP1 comprises a catalytic subunit, PPP1CA, PPP1CB or PPP1CC, and one or several targeting or regulatory subunits. PPP1R12B mediates binding to myosin. Isoform 3 and isoform 4 bind PPP1R12A, but not isoform 1 of PPP1R12B itself. Binds IL16.</text>
</comment>
<feature type="region of interest" description="Disordered" evidence="14">
    <location>
        <begin position="295"/>
        <end position="495"/>
    </location>
</feature>
<reference evidence="16" key="1">
    <citation type="submission" date="2020-11" db="EMBL/GenBank/DDBJ databases">
        <authorList>
            <person name="Tran Van P."/>
        </authorList>
    </citation>
    <scope>NUCLEOTIDE SEQUENCE</scope>
</reference>
<evidence type="ECO:0000256" key="14">
    <source>
        <dbReference type="SAM" id="MobiDB-lite"/>
    </source>
</evidence>
<keyword evidence="17" id="KW-1185">Reference proteome</keyword>
<keyword evidence="15" id="KW-0472">Membrane</keyword>
<comment type="function">
    <text evidence="9">Regulates myosin phosphatase activity. Augments Ca(2+) sensitivity of the contractile apparatus.</text>
</comment>
<evidence type="ECO:0000313" key="17">
    <source>
        <dbReference type="Proteomes" id="UP000677054"/>
    </source>
</evidence>
<feature type="transmembrane region" description="Helical" evidence="15">
    <location>
        <begin position="827"/>
        <end position="847"/>
    </location>
</feature>
<dbReference type="EMBL" id="LR900525">
    <property type="protein sequence ID" value="CAD7245982.1"/>
    <property type="molecule type" value="Genomic_DNA"/>
</dbReference>
<feature type="repeat" description="ANK" evidence="13">
    <location>
        <begin position="77"/>
        <end position="109"/>
    </location>
</feature>
<feature type="compositionally biased region" description="Basic and acidic residues" evidence="14">
    <location>
        <begin position="582"/>
        <end position="591"/>
    </location>
</feature>
<dbReference type="PANTHER" id="PTHR24179">
    <property type="entry name" value="PROTEIN PHOSPHATASE 1 REGULATORY SUBUNIT 12"/>
    <property type="match status" value="1"/>
</dbReference>
<evidence type="ECO:0000256" key="1">
    <source>
        <dbReference type="ARBA" id="ARBA00004245"/>
    </source>
</evidence>
<dbReference type="GO" id="GO:0019208">
    <property type="term" value="F:phosphatase regulator activity"/>
    <property type="evidence" value="ECO:0007669"/>
    <property type="project" value="TreeGrafter"/>
</dbReference>
<evidence type="ECO:0000256" key="5">
    <source>
        <dbReference type="ARBA" id="ARBA00022737"/>
    </source>
</evidence>
<keyword evidence="15" id="KW-1133">Transmembrane helix</keyword>
<dbReference type="OrthoDB" id="19014at2759"/>
<dbReference type="GO" id="GO:0005737">
    <property type="term" value="C:cytoplasm"/>
    <property type="evidence" value="ECO:0007669"/>
    <property type="project" value="TreeGrafter"/>
</dbReference>
<feature type="compositionally biased region" description="Basic and acidic residues" evidence="14">
    <location>
        <begin position="732"/>
        <end position="746"/>
    </location>
</feature>
<evidence type="ECO:0000256" key="10">
    <source>
        <dbReference type="ARBA" id="ARBA00065548"/>
    </source>
</evidence>
<evidence type="ECO:0000256" key="8">
    <source>
        <dbReference type="ARBA" id="ARBA00038386"/>
    </source>
</evidence>
<evidence type="ECO:0000256" key="6">
    <source>
        <dbReference type="ARBA" id="ARBA00023043"/>
    </source>
</evidence>
<evidence type="ECO:0000256" key="12">
    <source>
        <dbReference type="ARBA" id="ARBA00083252"/>
    </source>
</evidence>
<protein>
    <recommendedName>
        <fullName evidence="11">Protein phosphatase 1 regulatory subunit 12B</fullName>
    </recommendedName>
    <alternativeName>
        <fullName evidence="12">Myosin phosphatase-targeting subunit 2</fullName>
    </alternativeName>
</protein>
<dbReference type="GO" id="GO:0004857">
    <property type="term" value="F:enzyme inhibitor activity"/>
    <property type="evidence" value="ECO:0007669"/>
    <property type="project" value="TreeGrafter"/>
</dbReference>
<dbReference type="FunFam" id="1.25.40.20:FF:000004">
    <property type="entry name" value="Phosphatase 1 regulatory subunit 12A"/>
    <property type="match status" value="1"/>
</dbReference>
<dbReference type="CDD" id="cd21930">
    <property type="entry name" value="IPD_PPP1R12"/>
    <property type="match status" value="1"/>
</dbReference>
<dbReference type="Proteomes" id="UP000677054">
    <property type="component" value="Unassembled WGS sequence"/>
</dbReference>
<evidence type="ECO:0000256" key="13">
    <source>
        <dbReference type="PROSITE-ProRule" id="PRU00023"/>
    </source>
</evidence>
<dbReference type="SMART" id="SM00248">
    <property type="entry name" value="ANK"/>
    <property type="match status" value="5"/>
</dbReference>
<keyword evidence="15" id="KW-0812">Transmembrane</keyword>
<comment type="subcellular location">
    <subcellularLocation>
        <location evidence="1">Cytoplasm</location>
        <location evidence="1">Cytoskeleton</location>
    </subcellularLocation>
</comment>
<gene>
    <name evidence="16" type="ORF">DSTB1V02_LOCUS5848</name>
</gene>